<dbReference type="Proteomes" id="UP001279734">
    <property type="component" value="Unassembled WGS sequence"/>
</dbReference>
<dbReference type="InterPro" id="IPR050710">
    <property type="entry name" value="Band7/mec-2_domain"/>
</dbReference>
<evidence type="ECO:0000256" key="1">
    <source>
        <dbReference type="ARBA" id="ARBA00004173"/>
    </source>
</evidence>
<dbReference type="GO" id="GO:0007005">
    <property type="term" value="P:mitochondrion organization"/>
    <property type="evidence" value="ECO:0007669"/>
    <property type="project" value="TreeGrafter"/>
</dbReference>
<dbReference type="GO" id="GO:0016020">
    <property type="term" value="C:membrane"/>
    <property type="evidence" value="ECO:0007669"/>
    <property type="project" value="InterPro"/>
</dbReference>
<gene>
    <name evidence="6" type="ORF">Nepgr_021510</name>
</gene>
<accession>A0AAD3SZJ9</accession>
<feature type="region of interest" description="Disordered" evidence="4">
    <location>
        <begin position="368"/>
        <end position="418"/>
    </location>
</feature>
<protein>
    <recommendedName>
        <fullName evidence="5">Band 7 domain-containing protein</fullName>
    </recommendedName>
</protein>
<comment type="similarity">
    <text evidence="2">Belongs to the band 7/mec-2 family.</text>
</comment>
<dbReference type="InterPro" id="IPR001107">
    <property type="entry name" value="Band_7"/>
</dbReference>
<evidence type="ECO:0000313" key="6">
    <source>
        <dbReference type="EMBL" id="GMH19669.1"/>
    </source>
</evidence>
<dbReference type="GO" id="GO:0005739">
    <property type="term" value="C:mitochondrion"/>
    <property type="evidence" value="ECO:0007669"/>
    <property type="project" value="UniProtKB-SubCell"/>
</dbReference>
<evidence type="ECO:0000313" key="7">
    <source>
        <dbReference type="Proteomes" id="UP001279734"/>
    </source>
</evidence>
<dbReference type="Gene3D" id="3.30.479.30">
    <property type="entry name" value="Band 7 domain"/>
    <property type="match status" value="1"/>
</dbReference>
<dbReference type="PRINTS" id="PR00721">
    <property type="entry name" value="STOMATIN"/>
</dbReference>
<proteinExistence type="inferred from homology"/>
<dbReference type="SMART" id="SM00244">
    <property type="entry name" value="PHB"/>
    <property type="match status" value="1"/>
</dbReference>
<evidence type="ECO:0000256" key="2">
    <source>
        <dbReference type="ARBA" id="ARBA00008164"/>
    </source>
</evidence>
<dbReference type="PANTHER" id="PTHR43327">
    <property type="entry name" value="STOMATIN-LIKE PROTEIN 2, MITOCHONDRIAL"/>
    <property type="match status" value="1"/>
</dbReference>
<dbReference type="PANTHER" id="PTHR43327:SF10">
    <property type="entry name" value="STOMATIN-LIKE PROTEIN 2, MITOCHONDRIAL"/>
    <property type="match status" value="1"/>
</dbReference>
<dbReference type="SUPFAM" id="SSF117892">
    <property type="entry name" value="Band 7/SPFH domain"/>
    <property type="match status" value="1"/>
</dbReference>
<sequence length="418" mass="45879">MWVGRLRSLQQIRGSRVSCGAVCSSSSLILKETSPLSKPYSPRPTPLLPNTTSIRLFSSGRRFDYPDRYDRRTAINWGIRIVPEQEAYVIERFGKFNKVLDAGIHILVPLIDRIAYIHSLKEQAIQIPNQAAVTTDNVSLQIDGVLFVKIVDPKKASYGVDDPIFAVIQLAQTTMRSAIGKMTLDKTFMERDTLNANIVESINEAAMNWGLMCLRYEIRDITPPRGVRDTMEMQAEAERKKRAVILEAEGKRQATILASEAERQAVILASEAAKMDQTNRALGEANGIRAKAAATSEAIRALAEALQGHGGKEAASLKVAEQYMQAFSKLAQESTTVLLPSSVSDPAGMVTQALALYRSLIVDKPGKALGFESRTPEDIPDDPSREIDNEDPQASGGAVDADLPQKPVFSLRSPKKDD</sequence>
<feature type="domain" description="Band 7" evidence="5">
    <location>
        <begin position="77"/>
        <end position="235"/>
    </location>
</feature>
<evidence type="ECO:0000259" key="5">
    <source>
        <dbReference type="SMART" id="SM00244"/>
    </source>
</evidence>
<organism evidence="6 7">
    <name type="scientific">Nepenthes gracilis</name>
    <name type="common">Slender pitcher plant</name>
    <dbReference type="NCBI Taxonomy" id="150966"/>
    <lineage>
        <taxon>Eukaryota</taxon>
        <taxon>Viridiplantae</taxon>
        <taxon>Streptophyta</taxon>
        <taxon>Embryophyta</taxon>
        <taxon>Tracheophyta</taxon>
        <taxon>Spermatophyta</taxon>
        <taxon>Magnoliopsida</taxon>
        <taxon>eudicotyledons</taxon>
        <taxon>Gunneridae</taxon>
        <taxon>Pentapetalae</taxon>
        <taxon>Caryophyllales</taxon>
        <taxon>Nepenthaceae</taxon>
        <taxon>Nepenthes</taxon>
    </lineage>
</organism>
<evidence type="ECO:0000256" key="4">
    <source>
        <dbReference type="SAM" id="MobiDB-lite"/>
    </source>
</evidence>
<dbReference type="AlphaFoldDB" id="A0AAD3SZJ9"/>
<dbReference type="EMBL" id="BSYO01000021">
    <property type="protein sequence ID" value="GMH19669.1"/>
    <property type="molecule type" value="Genomic_DNA"/>
</dbReference>
<dbReference type="CDD" id="cd08829">
    <property type="entry name" value="SPFH_paraslipin"/>
    <property type="match status" value="1"/>
</dbReference>
<comment type="caution">
    <text evidence="6">The sequence shown here is derived from an EMBL/GenBank/DDBJ whole genome shotgun (WGS) entry which is preliminary data.</text>
</comment>
<dbReference type="Pfam" id="PF01145">
    <property type="entry name" value="Band_7"/>
    <property type="match status" value="1"/>
</dbReference>
<feature type="compositionally biased region" description="Basic and acidic residues" evidence="4">
    <location>
        <begin position="374"/>
        <end position="387"/>
    </location>
</feature>
<dbReference type="FunFam" id="3.30.479.30:FF:000008">
    <property type="entry name" value="Stomatin-like protein 2, mitochondrial"/>
    <property type="match status" value="1"/>
</dbReference>
<dbReference type="InterPro" id="IPR036013">
    <property type="entry name" value="Band_7/SPFH_dom_sf"/>
</dbReference>
<keyword evidence="3" id="KW-0496">Mitochondrion</keyword>
<dbReference type="InterPro" id="IPR032435">
    <property type="entry name" value="STML2-like_C"/>
</dbReference>
<reference evidence="6" key="1">
    <citation type="submission" date="2023-05" db="EMBL/GenBank/DDBJ databases">
        <title>Nepenthes gracilis genome sequencing.</title>
        <authorList>
            <person name="Fukushima K."/>
        </authorList>
    </citation>
    <scope>NUCLEOTIDE SEQUENCE</scope>
    <source>
        <strain evidence="6">SING2019-196</strain>
    </source>
</reference>
<keyword evidence="7" id="KW-1185">Reference proteome</keyword>
<dbReference type="Pfam" id="PF16200">
    <property type="entry name" value="Band_7_C"/>
    <property type="match status" value="1"/>
</dbReference>
<name>A0AAD3SZJ9_NEPGR</name>
<dbReference type="InterPro" id="IPR001972">
    <property type="entry name" value="Stomatin_HflK_fam"/>
</dbReference>
<comment type="subcellular location">
    <subcellularLocation>
        <location evidence="1">Mitochondrion</location>
    </subcellularLocation>
</comment>
<evidence type="ECO:0000256" key="3">
    <source>
        <dbReference type="ARBA" id="ARBA00023128"/>
    </source>
</evidence>